<protein>
    <submittedName>
        <fullName evidence="2">Uncharacterized protein</fullName>
    </submittedName>
</protein>
<keyword evidence="3" id="KW-1185">Reference proteome</keyword>
<accession>B6H4W7</accession>
<keyword evidence="1" id="KW-1133">Transmembrane helix</keyword>
<dbReference type="HOGENOM" id="CLU_1917739_0_0_1"/>
<evidence type="ECO:0000313" key="2">
    <source>
        <dbReference type="EMBL" id="CAP92198.1"/>
    </source>
</evidence>
<feature type="transmembrane region" description="Helical" evidence="1">
    <location>
        <begin position="82"/>
        <end position="103"/>
    </location>
</feature>
<organism evidence="2 3">
    <name type="scientific">Penicillium rubens (strain ATCC 28089 / DSM 1075 / NRRL 1951 / Wisconsin 54-1255)</name>
    <name type="common">Penicillium chrysogenum</name>
    <dbReference type="NCBI Taxonomy" id="500485"/>
    <lineage>
        <taxon>Eukaryota</taxon>
        <taxon>Fungi</taxon>
        <taxon>Dikarya</taxon>
        <taxon>Ascomycota</taxon>
        <taxon>Pezizomycotina</taxon>
        <taxon>Eurotiomycetes</taxon>
        <taxon>Eurotiomycetidae</taxon>
        <taxon>Eurotiales</taxon>
        <taxon>Aspergillaceae</taxon>
        <taxon>Penicillium</taxon>
        <taxon>Penicillium chrysogenum species complex</taxon>
    </lineage>
</organism>
<proteinExistence type="predicted"/>
<dbReference type="OMA" id="PICCPFA"/>
<evidence type="ECO:0000313" key="3">
    <source>
        <dbReference type="Proteomes" id="UP000000724"/>
    </source>
</evidence>
<sequence>MTPFNIPLYIPRAYRHALILVFPPSAFQHPHHIEILYVPSCYPLRFRTLVLLAIRLHPICCPFATIPSHNHLKLSLPTRVQAISFFIAIAITLPLVTTALLRWQNLLLTSIMASDKSNPESVLLSDIGRAAF</sequence>
<dbReference type="OrthoDB" id="10328315at2759"/>
<dbReference type="AlphaFoldDB" id="B6H4W7"/>
<evidence type="ECO:0000256" key="1">
    <source>
        <dbReference type="SAM" id="Phobius"/>
    </source>
</evidence>
<dbReference type="Proteomes" id="UP000000724">
    <property type="component" value="Contig Pc00c13"/>
</dbReference>
<keyword evidence="1" id="KW-0472">Membrane</keyword>
<reference evidence="2 3" key="1">
    <citation type="journal article" date="2008" name="Nat. Biotechnol.">
        <title>Genome sequencing and analysis of the filamentous fungus Penicillium chrysogenum.</title>
        <authorList>
            <person name="van den Berg M.A."/>
            <person name="Albang R."/>
            <person name="Albermann K."/>
            <person name="Badger J.H."/>
            <person name="Daran J.-M."/>
            <person name="Driessen A.J.M."/>
            <person name="Garcia-Estrada C."/>
            <person name="Fedorova N.D."/>
            <person name="Harris D.M."/>
            <person name="Heijne W.H.M."/>
            <person name="Joardar V.S."/>
            <person name="Kiel J.A.K.W."/>
            <person name="Kovalchuk A."/>
            <person name="Martin J.F."/>
            <person name="Nierman W.C."/>
            <person name="Nijland J.G."/>
            <person name="Pronk J.T."/>
            <person name="Roubos J.A."/>
            <person name="van der Klei I.J."/>
            <person name="van Peij N.N.M.E."/>
            <person name="Veenhuis M."/>
            <person name="von Doehren H."/>
            <person name="Wagner C."/>
            <person name="Wortman J.R."/>
            <person name="Bovenberg R.A.L."/>
        </authorList>
    </citation>
    <scope>NUCLEOTIDE SEQUENCE [LARGE SCALE GENOMIC DNA]</scope>
    <source>
        <strain evidence="3">ATCC 28089 / DSM 1075 / NRRL 1951 / Wisconsin 54-1255</strain>
    </source>
</reference>
<gene>
    <name evidence="2" type="ORF">Pc13g11290</name>
    <name evidence="2" type="ORF">PCH_Pc13g11290</name>
</gene>
<keyword evidence="1" id="KW-0812">Transmembrane</keyword>
<name>B6H4W7_PENRW</name>
<dbReference type="VEuPathDB" id="FungiDB:PCH_Pc13g11290"/>
<dbReference type="EMBL" id="AM920428">
    <property type="protein sequence ID" value="CAP92198.1"/>
    <property type="molecule type" value="Genomic_DNA"/>
</dbReference>